<dbReference type="EC" id="2.1.1.223" evidence="6"/>
<accession>A0ABT3A7L1</accession>
<dbReference type="CDD" id="cd02440">
    <property type="entry name" value="AdoMet_MTases"/>
    <property type="match status" value="1"/>
</dbReference>
<sequence>MSVGFQCKQFFVAHDKCAMKVGTDSLMLGSWVEASSVDSVLDVGTGCGLLALMMAQKTSEKTQILGIDVNEEAIEQARENAAKTAWQERIRFQHTPLQSLSSKHRYELIISNPPYFEAKSGQLSQSDPQYIAPDKRLARHTLTLPHSALLEHVARLLSEDGYFYCVLPIDAANNVQRLAASFGLFPIKRLNIKPSPSKPIKLSLLCFSTHQSSLRVDEMVIRDSENQYTTSFKQLCQDFYLAF</sequence>
<reference evidence="8 9" key="1">
    <citation type="submission" date="2022-10" db="EMBL/GenBank/DDBJ databases">
        <title>Aestuariibacter sp. AA17 isolated from Montipora capitata coral fragment.</title>
        <authorList>
            <person name="Emsley S.A."/>
            <person name="Pfannmuller K.M."/>
            <person name="Loughran R.M."/>
            <person name="Shlafstein M."/>
            <person name="Papke E."/>
            <person name="Saw J.H."/>
            <person name="Ushijima B."/>
            <person name="Videau P."/>
        </authorList>
    </citation>
    <scope>NUCLEOTIDE SEQUENCE [LARGE SCALE GENOMIC DNA]</scope>
    <source>
        <strain evidence="8 9">AA17</strain>
    </source>
</reference>
<dbReference type="Pfam" id="PF05175">
    <property type="entry name" value="MTS"/>
    <property type="match status" value="1"/>
</dbReference>
<name>A0ABT3A7L1_9ALTE</name>
<gene>
    <name evidence="8" type="ORF">OE749_08205</name>
</gene>
<keyword evidence="9" id="KW-1185">Reference proteome</keyword>
<feature type="domain" description="Methyltransferase small" evidence="7">
    <location>
        <begin position="25"/>
        <end position="120"/>
    </location>
</feature>
<evidence type="ECO:0000313" key="8">
    <source>
        <dbReference type="EMBL" id="MCV2884676.1"/>
    </source>
</evidence>
<dbReference type="PANTHER" id="PTHR47739">
    <property type="entry name" value="TRNA1(VAL) (ADENINE(37)-N6)-METHYLTRANSFERASE"/>
    <property type="match status" value="1"/>
</dbReference>
<keyword evidence="3 6" id="KW-0808">Transferase</keyword>
<dbReference type="SUPFAM" id="SSF53335">
    <property type="entry name" value="S-adenosyl-L-methionine-dependent methyltransferases"/>
    <property type="match status" value="1"/>
</dbReference>
<dbReference type="InterPro" id="IPR002052">
    <property type="entry name" value="DNA_methylase_N6_adenine_CS"/>
</dbReference>
<dbReference type="RefSeq" id="WP_263711953.1">
    <property type="nucleotide sequence ID" value="NZ_JAOWKX010000003.1"/>
</dbReference>
<dbReference type="Gene3D" id="3.40.50.150">
    <property type="entry name" value="Vaccinia Virus protein VP39"/>
    <property type="match status" value="1"/>
</dbReference>
<evidence type="ECO:0000313" key="9">
    <source>
        <dbReference type="Proteomes" id="UP001652504"/>
    </source>
</evidence>
<dbReference type="InterPro" id="IPR007848">
    <property type="entry name" value="Small_mtfrase_dom"/>
</dbReference>
<proteinExistence type="inferred from homology"/>
<evidence type="ECO:0000256" key="6">
    <source>
        <dbReference type="HAMAP-Rule" id="MF_01872"/>
    </source>
</evidence>
<dbReference type="PANTHER" id="PTHR47739:SF1">
    <property type="entry name" value="TRNA1(VAL) (ADENINE(37)-N6)-METHYLTRANSFERASE"/>
    <property type="match status" value="1"/>
</dbReference>
<comment type="similarity">
    <text evidence="6">Belongs to the methyltransferase superfamily. tRNA (adenine-N(6)-)-methyltransferase family.</text>
</comment>
<dbReference type="GO" id="GO:0008168">
    <property type="term" value="F:methyltransferase activity"/>
    <property type="evidence" value="ECO:0007669"/>
    <property type="project" value="UniProtKB-KW"/>
</dbReference>
<dbReference type="EMBL" id="JAOWKX010000003">
    <property type="protein sequence ID" value="MCV2884676.1"/>
    <property type="molecule type" value="Genomic_DNA"/>
</dbReference>
<dbReference type="HAMAP" id="MF_01872">
    <property type="entry name" value="tRNA_methyltr_YfiC"/>
    <property type="match status" value="1"/>
</dbReference>
<dbReference type="GO" id="GO:0032259">
    <property type="term" value="P:methylation"/>
    <property type="evidence" value="ECO:0007669"/>
    <property type="project" value="UniProtKB-KW"/>
</dbReference>
<evidence type="ECO:0000259" key="7">
    <source>
        <dbReference type="Pfam" id="PF05175"/>
    </source>
</evidence>
<keyword evidence="2 6" id="KW-0489">Methyltransferase</keyword>
<dbReference type="InterPro" id="IPR022882">
    <property type="entry name" value="tRNA_adenine-N6_MeTrfase"/>
</dbReference>
<comment type="subcellular location">
    <subcellularLocation>
        <location evidence="6">Cytoplasm</location>
    </subcellularLocation>
</comment>
<comment type="caution">
    <text evidence="8">The sequence shown here is derived from an EMBL/GenBank/DDBJ whole genome shotgun (WGS) entry which is preliminary data.</text>
</comment>
<organism evidence="8 9">
    <name type="scientific">Fluctibacter corallii</name>
    <dbReference type="NCBI Taxonomy" id="2984329"/>
    <lineage>
        <taxon>Bacteria</taxon>
        <taxon>Pseudomonadati</taxon>
        <taxon>Pseudomonadota</taxon>
        <taxon>Gammaproteobacteria</taxon>
        <taxon>Alteromonadales</taxon>
        <taxon>Alteromonadaceae</taxon>
        <taxon>Fluctibacter</taxon>
    </lineage>
</organism>
<comment type="catalytic activity">
    <reaction evidence="6">
        <text>adenosine(37) in tRNA1(Val) + S-adenosyl-L-methionine = N(6)-methyladenosine(37) in tRNA1(Val) + S-adenosyl-L-homocysteine + H(+)</text>
        <dbReference type="Rhea" id="RHEA:43160"/>
        <dbReference type="Rhea" id="RHEA-COMP:10369"/>
        <dbReference type="Rhea" id="RHEA-COMP:10370"/>
        <dbReference type="ChEBI" id="CHEBI:15378"/>
        <dbReference type="ChEBI" id="CHEBI:57856"/>
        <dbReference type="ChEBI" id="CHEBI:59789"/>
        <dbReference type="ChEBI" id="CHEBI:74411"/>
        <dbReference type="ChEBI" id="CHEBI:74449"/>
        <dbReference type="EC" id="2.1.1.223"/>
    </reaction>
</comment>
<evidence type="ECO:0000256" key="4">
    <source>
        <dbReference type="ARBA" id="ARBA00022691"/>
    </source>
</evidence>
<keyword evidence="1 6" id="KW-0963">Cytoplasm</keyword>
<evidence type="ECO:0000256" key="5">
    <source>
        <dbReference type="ARBA" id="ARBA00022694"/>
    </source>
</evidence>
<dbReference type="Proteomes" id="UP001652504">
    <property type="component" value="Unassembled WGS sequence"/>
</dbReference>
<dbReference type="InterPro" id="IPR050210">
    <property type="entry name" value="tRNA_Adenine-N(6)_MTase"/>
</dbReference>
<evidence type="ECO:0000256" key="3">
    <source>
        <dbReference type="ARBA" id="ARBA00022679"/>
    </source>
</evidence>
<evidence type="ECO:0000256" key="1">
    <source>
        <dbReference type="ARBA" id="ARBA00022490"/>
    </source>
</evidence>
<dbReference type="InterPro" id="IPR029063">
    <property type="entry name" value="SAM-dependent_MTases_sf"/>
</dbReference>
<comment type="function">
    <text evidence="6">Specifically methylates the adenine in position 37 of tRNA(1)(Val) (anticodon cmo5UAC).</text>
</comment>
<evidence type="ECO:0000256" key="2">
    <source>
        <dbReference type="ARBA" id="ARBA00022603"/>
    </source>
</evidence>
<protein>
    <recommendedName>
        <fullName evidence="6">tRNA1(Val) (adenine(37)-N6)-methyltransferase</fullName>
        <ecNumber evidence="6">2.1.1.223</ecNumber>
    </recommendedName>
    <alternativeName>
        <fullName evidence="6">tRNA m6A37 methyltransferase</fullName>
    </alternativeName>
</protein>
<dbReference type="PROSITE" id="PS00092">
    <property type="entry name" value="N6_MTASE"/>
    <property type="match status" value="1"/>
</dbReference>
<keyword evidence="5 6" id="KW-0819">tRNA processing</keyword>
<keyword evidence="4 6" id="KW-0949">S-adenosyl-L-methionine</keyword>